<dbReference type="SUPFAM" id="SSF88713">
    <property type="entry name" value="Glycoside hydrolase/deacetylase"/>
    <property type="match status" value="1"/>
</dbReference>
<dbReference type="Proteomes" id="UP000184148">
    <property type="component" value="Unassembled WGS sequence"/>
</dbReference>
<dbReference type="STRING" id="1121429.SAMN02745133_02135"/>
<dbReference type="AlphaFoldDB" id="A0A1M4ZZR2"/>
<dbReference type="CDD" id="cd10948">
    <property type="entry name" value="CE4_BsPdaA_like"/>
    <property type="match status" value="1"/>
</dbReference>
<dbReference type="InterPro" id="IPR002509">
    <property type="entry name" value="NODB_dom"/>
</dbReference>
<evidence type="ECO:0000313" key="5">
    <source>
        <dbReference type="Proteomes" id="UP000184148"/>
    </source>
</evidence>
<keyword evidence="2" id="KW-0732">Signal</keyword>
<dbReference type="RefSeq" id="WP_073239373.1">
    <property type="nucleotide sequence ID" value="NZ_FQUY01000015.1"/>
</dbReference>
<dbReference type="OrthoDB" id="61520at2"/>
<accession>A0A1M4ZZR2</accession>
<gene>
    <name evidence="4" type="ORF">SAMN02745133_02135</name>
</gene>
<dbReference type="PANTHER" id="PTHR10587">
    <property type="entry name" value="GLYCOSYL TRANSFERASE-RELATED"/>
    <property type="match status" value="1"/>
</dbReference>
<organism evidence="4 5">
    <name type="scientific">Desulforamulus putei DSM 12395</name>
    <dbReference type="NCBI Taxonomy" id="1121429"/>
    <lineage>
        <taxon>Bacteria</taxon>
        <taxon>Bacillati</taxon>
        <taxon>Bacillota</taxon>
        <taxon>Clostridia</taxon>
        <taxon>Eubacteriales</taxon>
        <taxon>Peptococcaceae</taxon>
        <taxon>Desulforamulus</taxon>
    </lineage>
</organism>
<keyword evidence="5" id="KW-1185">Reference proteome</keyword>
<name>A0A1M4ZZR2_9FIRM</name>
<sequence length="317" mass="35368">MKKGKMAAAIILSAALTIGTGALMYSKNTQEQAARTPSVTTESMPSPAVPPITQEKVVKQGAEKVESNSPAKEQTQSNSHNQAGSGAQTTANEKMGWYYKPNKQHKLPEVNPRGRALLEKYNGIYHGDTSGKNIYLTFDEGYENGYTPKILDALKETNVKAAFFITGDYLRRHPDLVKRMVHEGHIVGNHTDHHPSLPQVSDATVQKEIESLSEDFEKLTGAKMKYLRPPMGEYSERTLKLTHEMGYRNVFWSVALVDWRPDAGSPEQNKNTVMERLHNGAVVLLHAVNKANADMLADLIKECKEKGYQFKSLDEIR</sequence>
<feature type="chain" id="PRO_5012612398" evidence="2">
    <location>
        <begin position="25"/>
        <end position="317"/>
    </location>
</feature>
<feature type="signal peptide" evidence="2">
    <location>
        <begin position="1"/>
        <end position="24"/>
    </location>
</feature>
<dbReference type="InterPro" id="IPR011330">
    <property type="entry name" value="Glyco_hydro/deAcase_b/a-brl"/>
</dbReference>
<feature type="domain" description="NodB homology" evidence="3">
    <location>
        <begin position="132"/>
        <end position="311"/>
    </location>
</feature>
<dbReference type="GO" id="GO:0016020">
    <property type="term" value="C:membrane"/>
    <property type="evidence" value="ECO:0007669"/>
    <property type="project" value="TreeGrafter"/>
</dbReference>
<evidence type="ECO:0000259" key="3">
    <source>
        <dbReference type="PROSITE" id="PS51677"/>
    </source>
</evidence>
<dbReference type="EMBL" id="FQUY01000015">
    <property type="protein sequence ID" value="SHF23347.1"/>
    <property type="molecule type" value="Genomic_DNA"/>
</dbReference>
<proteinExistence type="predicted"/>
<feature type="region of interest" description="Disordered" evidence="1">
    <location>
        <begin position="28"/>
        <end position="88"/>
    </location>
</feature>
<dbReference type="GO" id="GO:0016810">
    <property type="term" value="F:hydrolase activity, acting on carbon-nitrogen (but not peptide) bonds"/>
    <property type="evidence" value="ECO:0007669"/>
    <property type="project" value="InterPro"/>
</dbReference>
<dbReference type="InterPro" id="IPR050248">
    <property type="entry name" value="Polysacc_deacetylase_ArnD"/>
</dbReference>
<protein>
    <submittedName>
        <fullName evidence="4">Peptidoglycan-N-acetylmuramic acid deacetylase</fullName>
    </submittedName>
</protein>
<feature type="compositionally biased region" description="Basic and acidic residues" evidence="1">
    <location>
        <begin position="56"/>
        <end position="66"/>
    </location>
</feature>
<reference evidence="5" key="1">
    <citation type="submission" date="2016-11" db="EMBL/GenBank/DDBJ databases">
        <authorList>
            <person name="Varghese N."/>
            <person name="Submissions S."/>
        </authorList>
    </citation>
    <scope>NUCLEOTIDE SEQUENCE [LARGE SCALE GENOMIC DNA]</scope>
    <source>
        <strain evidence="5">DSM 12395</strain>
    </source>
</reference>
<dbReference type="NCBIfam" id="TIGR02884">
    <property type="entry name" value="spore_pdaA"/>
    <property type="match status" value="1"/>
</dbReference>
<feature type="compositionally biased region" description="Polar residues" evidence="1">
    <location>
        <begin position="28"/>
        <end position="44"/>
    </location>
</feature>
<dbReference type="Gene3D" id="3.20.20.370">
    <property type="entry name" value="Glycoside hydrolase/deacetylase"/>
    <property type="match status" value="1"/>
</dbReference>
<evidence type="ECO:0000256" key="2">
    <source>
        <dbReference type="SAM" id="SignalP"/>
    </source>
</evidence>
<dbReference type="InterPro" id="IPR014235">
    <property type="entry name" value="Spore_PdaA"/>
</dbReference>
<evidence type="ECO:0000313" key="4">
    <source>
        <dbReference type="EMBL" id="SHF23347.1"/>
    </source>
</evidence>
<feature type="compositionally biased region" description="Polar residues" evidence="1">
    <location>
        <begin position="67"/>
        <end position="88"/>
    </location>
</feature>
<dbReference type="PANTHER" id="PTHR10587:SF78">
    <property type="entry name" value="PEPTIDOGLYCAN-N-ACETYLMURAMIC ACID DEACETYLASE PDAA"/>
    <property type="match status" value="1"/>
</dbReference>
<dbReference type="Pfam" id="PF01522">
    <property type="entry name" value="Polysacc_deac_1"/>
    <property type="match status" value="1"/>
</dbReference>
<dbReference type="GO" id="GO:0005975">
    <property type="term" value="P:carbohydrate metabolic process"/>
    <property type="evidence" value="ECO:0007669"/>
    <property type="project" value="InterPro"/>
</dbReference>
<evidence type="ECO:0000256" key="1">
    <source>
        <dbReference type="SAM" id="MobiDB-lite"/>
    </source>
</evidence>
<dbReference type="PROSITE" id="PS51677">
    <property type="entry name" value="NODB"/>
    <property type="match status" value="1"/>
</dbReference>